<evidence type="ECO:0000313" key="2">
    <source>
        <dbReference type="EMBL" id="KAJ7191797.1"/>
    </source>
</evidence>
<feature type="region of interest" description="Disordered" evidence="1">
    <location>
        <begin position="65"/>
        <end position="179"/>
    </location>
</feature>
<feature type="compositionally biased region" description="Polar residues" evidence="1">
    <location>
        <begin position="120"/>
        <end position="138"/>
    </location>
</feature>
<reference evidence="2" key="1">
    <citation type="submission" date="2023-03" db="EMBL/GenBank/DDBJ databases">
        <title>Massive genome expansion in bonnet fungi (Mycena s.s.) driven by repeated elements and novel gene families across ecological guilds.</title>
        <authorList>
            <consortium name="Lawrence Berkeley National Laboratory"/>
            <person name="Harder C.B."/>
            <person name="Miyauchi S."/>
            <person name="Viragh M."/>
            <person name="Kuo A."/>
            <person name="Thoen E."/>
            <person name="Andreopoulos B."/>
            <person name="Lu D."/>
            <person name="Skrede I."/>
            <person name="Drula E."/>
            <person name="Henrissat B."/>
            <person name="Morin E."/>
            <person name="Kohler A."/>
            <person name="Barry K."/>
            <person name="LaButti K."/>
            <person name="Morin E."/>
            <person name="Salamov A."/>
            <person name="Lipzen A."/>
            <person name="Mereny Z."/>
            <person name="Hegedus B."/>
            <person name="Baldrian P."/>
            <person name="Stursova M."/>
            <person name="Weitz H."/>
            <person name="Taylor A."/>
            <person name="Grigoriev I.V."/>
            <person name="Nagy L.G."/>
            <person name="Martin F."/>
            <person name="Kauserud H."/>
        </authorList>
    </citation>
    <scope>NUCLEOTIDE SEQUENCE</scope>
    <source>
        <strain evidence="2">9144</strain>
    </source>
</reference>
<dbReference type="AlphaFoldDB" id="A0AAD6UP70"/>
<dbReference type="Proteomes" id="UP001219525">
    <property type="component" value="Unassembled WGS sequence"/>
</dbReference>
<keyword evidence="3" id="KW-1185">Reference proteome</keyword>
<accession>A0AAD6UP70</accession>
<organism evidence="2 3">
    <name type="scientific">Mycena pura</name>
    <dbReference type="NCBI Taxonomy" id="153505"/>
    <lineage>
        <taxon>Eukaryota</taxon>
        <taxon>Fungi</taxon>
        <taxon>Dikarya</taxon>
        <taxon>Basidiomycota</taxon>
        <taxon>Agaricomycotina</taxon>
        <taxon>Agaricomycetes</taxon>
        <taxon>Agaricomycetidae</taxon>
        <taxon>Agaricales</taxon>
        <taxon>Marasmiineae</taxon>
        <taxon>Mycenaceae</taxon>
        <taxon>Mycena</taxon>
    </lineage>
</organism>
<sequence length="429" mass="44586">MVDSPPNQSLAPLACDLEAEVNARLDAPLAILNTTDSTTNHLEDLLTTPLPGLTESTEKSTWLYFPRAGSPTRTDPGDGDSDEELDYIVGSDRPTDGAGVEPGSAGSTDSVPGDIPLPPSTSSHSMRGQTVRTFQTRAATAKGPEAEKADAPPSTATSASLATTAAKKKRGPKPVSRSVSTLTMTDMAPDDAGVMQALGLVPRPSKELAADERARTDYNVMQLVSAIAALQTDVAESKKGQIEYQKEILRRLADQQLSSPTASASLSLNTTSDVSRLKKVVADGRDALSKLTGVVTAVLESNGIDQDFFFFSQKGNFVPPVNSERRGSSEHSQTPIEGGACGLSRCPCAGRPVCVSGLPRFFPSATIKPPWAIVASAQTSGPATGTCGDGERMGAGTTFFPGLGAVFFAFDLGCGFGAALGYFAGLLGP</sequence>
<protein>
    <submittedName>
        <fullName evidence="2">Uncharacterized protein</fullName>
    </submittedName>
</protein>
<dbReference type="EMBL" id="JARJCW010000128">
    <property type="protein sequence ID" value="KAJ7191797.1"/>
    <property type="molecule type" value="Genomic_DNA"/>
</dbReference>
<evidence type="ECO:0000256" key="1">
    <source>
        <dbReference type="SAM" id="MobiDB-lite"/>
    </source>
</evidence>
<comment type="caution">
    <text evidence="2">The sequence shown here is derived from an EMBL/GenBank/DDBJ whole genome shotgun (WGS) entry which is preliminary data.</text>
</comment>
<evidence type="ECO:0000313" key="3">
    <source>
        <dbReference type="Proteomes" id="UP001219525"/>
    </source>
</evidence>
<gene>
    <name evidence="2" type="ORF">GGX14DRAFT_406899</name>
</gene>
<feature type="compositionally biased region" description="Acidic residues" evidence="1">
    <location>
        <begin position="77"/>
        <end position="86"/>
    </location>
</feature>
<proteinExistence type="predicted"/>
<name>A0AAD6UP70_9AGAR</name>
<feature type="compositionally biased region" description="Low complexity" evidence="1">
    <location>
        <begin position="151"/>
        <end position="165"/>
    </location>
</feature>